<evidence type="ECO:0000313" key="1">
    <source>
        <dbReference type="EMBL" id="CAG8675065.1"/>
    </source>
</evidence>
<organism evidence="1 2">
    <name type="scientific">Acaulospora colombiana</name>
    <dbReference type="NCBI Taxonomy" id="27376"/>
    <lineage>
        <taxon>Eukaryota</taxon>
        <taxon>Fungi</taxon>
        <taxon>Fungi incertae sedis</taxon>
        <taxon>Mucoromycota</taxon>
        <taxon>Glomeromycotina</taxon>
        <taxon>Glomeromycetes</taxon>
        <taxon>Diversisporales</taxon>
        <taxon>Acaulosporaceae</taxon>
        <taxon>Acaulospora</taxon>
    </lineage>
</organism>
<name>A0ACA9NVC9_9GLOM</name>
<protein>
    <submittedName>
        <fullName evidence="1">4312_t:CDS:1</fullName>
    </submittedName>
</protein>
<sequence length="44" mass="5379">KYFEEALQKQDEKIAIADKFYNLINRHYERLDEELARNNIHLEG</sequence>
<accession>A0ACA9NVC9</accession>
<dbReference type="Proteomes" id="UP000789525">
    <property type="component" value="Unassembled WGS sequence"/>
</dbReference>
<feature type="non-terminal residue" evidence="1">
    <location>
        <position position="1"/>
    </location>
</feature>
<comment type="caution">
    <text evidence="1">The sequence shown here is derived from an EMBL/GenBank/DDBJ whole genome shotgun (WGS) entry which is preliminary data.</text>
</comment>
<dbReference type="EMBL" id="CAJVPT010025480">
    <property type="protein sequence ID" value="CAG8675065.1"/>
    <property type="molecule type" value="Genomic_DNA"/>
</dbReference>
<keyword evidence="2" id="KW-1185">Reference proteome</keyword>
<evidence type="ECO:0000313" key="2">
    <source>
        <dbReference type="Proteomes" id="UP000789525"/>
    </source>
</evidence>
<reference evidence="1" key="1">
    <citation type="submission" date="2021-06" db="EMBL/GenBank/DDBJ databases">
        <authorList>
            <person name="Kallberg Y."/>
            <person name="Tangrot J."/>
            <person name="Rosling A."/>
        </authorList>
    </citation>
    <scope>NUCLEOTIDE SEQUENCE</scope>
    <source>
        <strain evidence="1">CL356</strain>
    </source>
</reference>
<proteinExistence type="predicted"/>
<gene>
    <name evidence="1" type="ORF">ACOLOM_LOCUS9100</name>
</gene>